<keyword evidence="3" id="KW-1185">Reference proteome</keyword>
<dbReference type="Pfam" id="PF07078">
    <property type="entry name" value="FYTT"/>
    <property type="match status" value="1"/>
</dbReference>
<evidence type="ECO:0008006" key="4">
    <source>
        <dbReference type="Google" id="ProtNLM"/>
    </source>
</evidence>
<comment type="caution">
    <text evidence="2">The sequence shown here is derived from an EMBL/GenBank/DDBJ whole genome shotgun (WGS) entry which is preliminary data.</text>
</comment>
<accession>A0AAN8KWC3</accession>
<evidence type="ECO:0000313" key="3">
    <source>
        <dbReference type="Proteomes" id="UP001356427"/>
    </source>
</evidence>
<dbReference type="Proteomes" id="UP001356427">
    <property type="component" value="Unassembled WGS sequence"/>
</dbReference>
<dbReference type="EMBL" id="JAGTTL010000025">
    <property type="protein sequence ID" value="KAK6302379.1"/>
    <property type="molecule type" value="Genomic_DNA"/>
</dbReference>
<organism evidence="2 3">
    <name type="scientific">Coregonus suidteri</name>
    <dbReference type="NCBI Taxonomy" id="861788"/>
    <lineage>
        <taxon>Eukaryota</taxon>
        <taxon>Metazoa</taxon>
        <taxon>Chordata</taxon>
        <taxon>Craniata</taxon>
        <taxon>Vertebrata</taxon>
        <taxon>Euteleostomi</taxon>
        <taxon>Actinopterygii</taxon>
        <taxon>Neopterygii</taxon>
        <taxon>Teleostei</taxon>
        <taxon>Protacanthopterygii</taxon>
        <taxon>Salmoniformes</taxon>
        <taxon>Salmonidae</taxon>
        <taxon>Coregoninae</taxon>
        <taxon>Coregonus</taxon>
    </lineage>
</organism>
<gene>
    <name evidence="2" type="ORF">J4Q44_G00267340</name>
</gene>
<proteinExistence type="predicted"/>
<evidence type="ECO:0000313" key="2">
    <source>
        <dbReference type="EMBL" id="KAK6302379.1"/>
    </source>
</evidence>
<feature type="compositionally biased region" description="Polar residues" evidence="1">
    <location>
        <begin position="56"/>
        <end position="80"/>
    </location>
</feature>
<dbReference type="AlphaFoldDB" id="A0AAN8KWC3"/>
<feature type="compositionally biased region" description="Polar residues" evidence="1">
    <location>
        <begin position="87"/>
        <end position="98"/>
    </location>
</feature>
<protein>
    <recommendedName>
        <fullName evidence="4">Forty-two-three domain-containing protein 1</fullName>
    </recommendedName>
</protein>
<name>A0AAN8KWC3_9TELE</name>
<evidence type="ECO:0000256" key="1">
    <source>
        <dbReference type="SAM" id="MobiDB-lite"/>
    </source>
</evidence>
<sequence>MKAGVGRARKIPPLVGRRWGQGVITGLAARKTAALQKGISPLNRLAINQKLRPFNNQSGPFNNQSLPFIQPAQYRQTQGQKRAYRQTDVQRGANSTRPFQLRRL</sequence>
<feature type="region of interest" description="Disordered" evidence="1">
    <location>
        <begin position="56"/>
        <end position="104"/>
    </location>
</feature>
<reference evidence="2 3" key="1">
    <citation type="submission" date="2021-04" db="EMBL/GenBank/DDBJ databases">
        <authorList>
            <person name="De Guttry C."/>
            <person name="Zahm M."/>
            <person name="Klopp C."/>
            <person name="Cabau C."/>
            <person name="Louis A."/>
            <person name="Berthelot C."/>
            <person name="Parey E."/>
            <person name="Roest Crollius H."/>
            <person name="Montfort J."/>
            <person name="Robinson-Rechavi M."/>
            <person name="Bucao C."/>
            <person name="Bouchez O."/>
            <person name="Gislard M."/>
            <person name="Lluch J."/>
            <person name="Milhes M."/>
            <person name="Lampietro C."/>
            <person name="Lopez Roques C."/>
            <person name="Donnadieu C."/>
            <person name="Braasch I."/>
            <person name="Desvignes T."/>
            <person name="Postlethwait J."/>
            <person name="Bobe J."/>
            <person name="Wedekind C."/>
            <person name="Guiguen Y."/>
        </authorList>
    </citation>
    <scope>NUCLEOTIDE SEQUENCE [LARGE SCALE GENOMIC DNA]</scope>
    <source>
        <strain evidence="2">Cs_M1</strain>
        <tissue evidence="2">Blood</tissue>
    </source>
</reference>